<dbReference type="RefSeq" id="WP_208847947.1">
    <property type="nucleotide sequence ID" value="NZ_JAGGDJ010000007.1"/>
</dbReference>
<organism evidence="1 2">
    <name type="scientific">Paenibacillus artemisiicola</name>
    <dbReference type="NCBI Taxonomy" id="1172618"/>
    <lineage>
        <taxon>Bacteria</taxon>
        <taxon>Bacillati</taxon>
        <taxon>Bacillota</taxon>
        <taxon>Bacilli</taxon>
        <taxon>Bacillales</taxon>
        <taxon>Paenibacillaceae</taxon>
        <taxon>Paenibacillus</taxon>
    </lineage>
</organism>
<name>A0ABS3W9R3_9BACL</name>
<comment type="caution">
    <text evidence="1">The sequence shown here is derived from an EMBL/GenBank/DDBJ whole genome shotgun (WGS) entry which is preliminary data.</text>
</comment>
<reference evidence="1 2" key="1">
    <citation type="submission" date="2021-03" db="EMBL/GenBank/DDBJ databases">
        <title>Paenibacillus artemisicola MWE-103 whole genome sequence.</title>
        <authorList>
            <person name="Ham Y.J."/>
        </authorList>
    </citation>
    <scope>NUCLEOTIDE SEQUENCE [LARGE SCALE GENOMIC DNA]</scope>
    <source>
        <strain evidence="1 2">MWE-103</strain>
    </source>
</reference>
<dbReference type="Proteomes" id="UP000670947">
    <property type="component" value="Unassembled WGS sequence"/>
</dbReference>
<keyword evidence="2" id="KW-1185">Reference proteome</keyword>
<dbReference type="PROSITE" id="PS51257">
    <property type="entry name" value="PROKAR_LIPOPROTEIN"/>
    <property type="match status" value="1"/>
</dbReference>
<protein>
    <submittedName>
        <fullName evidence="1">Uncharacterized protein</fullName>
    </submittedName>
</protein>
<proteinExistence type="predicted"/>
<evidence type="ECO:0000313" key="1">
    <source>
        <dbReference type="EMBL" id="MBO7745038.1"/>
    </source>
</evidence>
<gene>
    <name evidence="1" type="ORF">I8J29_12585</name>
</gene>
<sequence>MNKSNRLLLALLAAAVGIAAWQSCRLHLEREAREAQLAHAVSFAAFYLDSASQAIANLNADGKWNDPAERSAFLELLAATQQVLTDANANMQDYQRLRASETAARLNDVYFRFMDWKRPLADALRDTAPLTEHDRAQLTRLNRIVSQVQPLYSGYPADPSLVFAKIDGLYEAWKKDNP</sequence>
<accession>A0ABS3W9R3</accession>
<dbReference type="EMBL" id="JAGGDJ010000007">
    <property type="protein sequence ID" value="MBO7745038.1"/>
    <property type="molecule type" value="Genomic_DNA"/>
</dbReference>
<evidence type="ECO:0000313" key="2">
    <source>
        <dbReference type="Proteomes" id="UP000670947"/>
    </source>
</evidence>